<name>A0A1I0TG51_9BACL</name>
<reference evidence="4" key="1">
    <citation type="submission" date="2016-10" db="EMBL/GenBank/DDBJ databases">
        <authorList>
            <person name="Varghese N."/>
            <person name="Submissions S."/>
        </authorList>
    </citation>
    <scope>NUCLEOTIDE SEQUENCE [LARGE SCALE GENOMIC DNA]</scope>
    <source>
        <strain evidence="4">M1</strain>
    </source>
</reference>
<evidence type="ECO:0000259" key="2">
    <source>
        <dbReference type="PROSITE" id="PS51740"/>
    </source>
</evidence>
<sequence length="44" mass="4882">MTSTPDKTKTDVYFSTMSSKKQVTIPMKVREVLGAEPGDQAMFV</sequence>
<evidence type="ECO:0000313" key="4">
    <source>
        <dbReference type="Proteomes" id="UP000198650"/>
    </source>
</evidence>
<dbReference type="PROSITE" id="PS51740">
    <property type="entry name" value="SPOVT_ABRB"/>
    <property type="match status" value="1"/>
</dbReference>
<organism evidence="3 4">
    <name type="scientific">Parageobacillus thermantarcticus</name>
    <dbReference type="NCBI Taxonomy" id="186116"/>
    <lineage>
        <taxon>Bacteria</taxon>
        <taxon>Bacillati</taxon>
        <taxon>Bacillota</taxon>
        <taxon>Bacilli</taxon>
        <taxon>Bacillales</taxon>
        <taxon>Anoxybacillaceae</taxon>
        <taxon>Parageobacillus</taxon>
    </lineage>
</organism>
<feature type="domain" description="SpoVT-AbrB" evidence="2">
    <location>
        <begin position="12"/>
        <end position="44"/>
    </location>
</feature>
<protein>
    <recommendedName>
        <fullName evidence="2">SpoVT-AbrB domain-containing protein</fullName>
    </recommendedName>
</protein>
<dbReference type="GO" id="GO:0003677">
    <property type="term" value="F:DNA binding"/>
    <property type="evidence" value="ECO:0007669"/>
    <property type="project" value="UniProtKB-UniRule"/>
</dbReference>
<evidence type="ECO:0000256" key="1">
    <source>
        <dbReference type="PROSITE-ProRule" id="PRU01076"/>
    </source>
</evidence>
<keyword evidence="4" id="KW-1185">Reference proteome</keyword>
<dbReference type="InterPro" id="IPR007159">
    <property type="entry name" value="SpoVT-AbrB_dom"/>
</dbReference>
<dbReference type="RefSeq" id="WP_244151158.1">
    <property type="nucleotide sequence ID" value="NZ_FOJS01000027.1"/>
</dbReference>
<dbReference type="InterPro" id="IPR037914">
    <property type="entry name" value="SpoVT-AbrB_sf"/>
</dbReference>
<dbReference type="SUPFAM" id="SSF89447">
    <property type="entry name" value="AbrB/MazE/MraZ-like"/>
    <property type="match status" value="1"/>
</dbReference>
<dbReference type="AlphaFoldDB" id="A0A1I0TG51"/>
<evidence type="ECO:0000313" key="3">
    <source>
        <dbReference type="EMBL" id="SFA50768.1"/>
    </source>
</evidence>
<gene>
    <name evidence="3" type="ORF">SAMN05192569_102728</name>
</gene>
<dbReference type="Proteomes" id="UP000198650">
    <property type="component" value="Unassembled WGS sequence"/>
</dbReference>
<dbReference type="EMBL" id="FOJS01000027">
    <property type="protein sequence ID" value="SFA50768.1"/>
    <property type="molecule type" value="Genomic_DNA"/>
</dbReference>
<accession>A0A1I0TG51</accession>
<dbReference type="Gene3D" id="2.10.260.10">
    <property type="match status" value="1"/>
</dbReference>
<keyword evidence="1" id="KW-0238">DNA-binding</keyword>
<proteinExistence type="predicted"/>